<evidence type="ECO:0000256" key="4">
    <source>
        <dbReference type="ARBA" id="ARBA00022692"/>
    </source>
</evidence>
<keyword evidence="8 9" id="KW-0998">Cell outer membrane</keyword>
<dbReference type="GO" id="GO:0009279">
    <property type="term" value="C:cell outer membrane"/>
    <property type="evidence" value="ECO:0007669"/>
    <property type="project" value="UniProtKB-SubCell"/>
</dbReference>
<keyword evidence="6 11" id="KW-0798">TonB box</keyword>
<feature type="domain" description="TonB-dependent receptor plug" evidence="15">
    <location>
        <begin position="103"/>
        <end position="202"/>
    </location>
</feature>
<accession>A0A919F8Z7</accession>
<sequence length="927" mass="101544">MQPTSRQSPGRTTRHHNIAWEGKMLNHKRSALSIALAVALTPTLAMAQSATTSADTTASEQQAKAEEAANPPADGAIKQLDSVTVTGIRRAIEASIITKQAENTIVEAISAEDIGKLPDASIADSLARLPGLTAQRYGGRPQEINIRGFAGDFSTALLNGREQVSFGNNRGVEFDQYPSELMSQVVVHKTTSAELVGQGLSGTVNMKTVRPLDYGERAVAINVRGDMNRLGDLKDYGNRLSASYIDQFADDTWGVVLGLAHMDSPGQSKQYESWGYSNGIIGGGNAYRSEIDNKRDGVMATVQFKPNDRFESTLDLFYSEFKRKESKWGLQYGLAYGSGSTLESAEYQNGTTVSSQWSNISPVVVRNDYNETDDKLISVGWNNKVSINAHWTATADVSYSRAKRDETLLESYAGLAGDASDSGTFTYNSNGWYDSYLGADYGDASNLTFYDPGSWGGARAQAGYLKYFQVKDTLSAVRLDLSRSFDSGFISNLQFGANLTDRSKSRASTEYTLCTTAACTDNVEMAVPTPYVKGTDFNFAGISRVLRLDVLGMLNDGVYYLVGKDDPDISNKNWQVDEQVATAYAQLNLDGDLGPVSVKGNVGIQAVNVDQESEGVATFDGVALGDSNTQGTSYTNYLPSMNLSFGFPHEQVLRLGASRQMARPRMDQMAGNAVFSYDQTKQKWTGSGGNPNLKPWLADAYDLSYEKYFAGDKGYFSAAYFFKDLKTYIYSQTVQYDFSQLPISAETLASYSSSTIGEYTQPVNGEGGKIRGYELALSVPLDILWSPLEGFGIVANYSDTTSEIHPDGPGTTQPLPGLSKYVSSITAYYERHGFSARISSRHRSQFLGEVQGYGGDREQVMFGKETVTDLQLGYTFQSGRLANLSLLLQVNNLENEPFRSNNDSLNERVNKYYEYGRTYLLGANYRF</sequence>
<name>A0A919F8Z7_9XANT</name>
<dbReference type="Pfam" id="PF07715">
    <property type="entry name" value="Plug"/>
    <property type="match status" value="1"/>
</dbReference>
<dbReference type="InterPro" id="IPR010104">
    <property type="entry name" value="TonB_rcpt_bac"/>
</dbReference>
<dbReference type="NCBIfam" id="TIGR01782">
    <property type="entry name" value="TonB-Xanth-Caul"/>
    <property type="match status" value="1"/>
</dbReference>
<dbReference type="Pfam" id="PF00593">
    <property type="entry name" value="TonB_dep_Rec_b-barrel"/>
    <property type="match status" value="1"/>
</dbReference>
<feature type="domain" description="TonB-dependent receptor-like beta-barrel" evidence="14">
    <location>
        <begin position="419"/>
        <end position="893"/>
    </location>
</feature>
<dbReference type="InterPro" id="IPR010917">
    <property type="entry name" value="TonB_rcpt_CS"/>
</dbReference>
<evidence type="ECO:0000256" key="5">
    <source>
        <dbReference type="ARBA" id="ARBA00022729"/>
    </source>
</evidence>
<dbReference type="InterPro" id="IPR039426">
    <property type="entry name" value="TonB-dep_rcpt-like"/>
</dbReference>
<evidence type="ECO:0000256" key="2">
    <source>
        <dbReference type="ARBA" id="ARBA00022448"/>
    </source>
</evidence>
<evidence type="ECO:0000256" key="11">
    <source>
        <dbReference type="RuleBase" id="RU003357"/>
    </source>
</evidence>
<keyword evidence="2 9" id="KW-0813">Transport</keyword>
<evidence type="ECO:0000256" key="6">
    <source>
        <dbReference type="ARBA" id="ARBA00023077"/>
    </source>
</evidence>
<evidence type="ECO:0000256" key="10">
    <source>
        <dbReference type="PROSITE-ProRule" id="PRU10144"/>
    </source>
</evidence>
<feature type="region of interest" description="Disordered" evidence="12">
    <location>
        <begin position="51"/>
        <end position="76"/>
    </location>
</feature>
<evidence type="ECO:0000256" key="1">
    <source>
        <dbReference type="ARBA" id="ARBA00004571"/>
    </source>
</evidence>
<keyword evidence="16" id="KW-0675">Receptor</keyword>
<dbReference type="PROSITE" id="PS01156">
    <property type="entry name" value="TONB_DEPENDENT_REC_2"/>
    <property type="match status" value="1"/>
</dbReference>
<evidence type="ECO:0000256" key="3">
    <source>
        <dbReference type="ARBA" id="ARBA00022452"/>
    </source>
</evidence>
<comment type="caution">
    <text evidence="16">The sequence shown here is derived from an EMBL/GenBank/DDBJ whole genome shotgun (WGS) entry which is preliminary data.</text>
</comment>
<dbReference type="SUPFAM" id="SSF56935">
    <property type="entry name" value="Porins"/>
    <property type="match status" value="1"/>
</dbReference>
<dbReference type="EMBL" id="BNBA01000020">
    <property type="protein sequence ID" value="GHH56148.1"/>
    <property type="molecule type" value="Genomic_DNA"/>
</dbReference>
<evidence type="ECO:0000259" key="15">
    <source>
        <dbReference type="Pfam" id="PF07715"/>
    </source>
</evidence>
<evidence type="ECO:0000313" key="16">
    <source>
        <dbReference type="EMBL" id="GHH56148.1"/>
    </source>
</evidence>
<evidence type="ECO:0000256" key="7">
    <source>
        <dbReference type="ARBA" id="ARBA00023136"/>
    </source>
</evidence>
<dbReference type="CDD" id="cd01347">
    <property type="entry name" value="ligand_gated_channel"/>
    <property type="match status" value="1"/>
</dbReference>
<keyword evidence="5 13" id="KW-0732">Signal</keyword>
<feature type="compositionally biased region" description="Low complexity" evidence="12">
    <location>
        <begin position="51"/>
        <end position="73"/>
    </location>
</feature>
<keyword evidence="4 9" id="KW-0812">Transmembrane</keyword>
<protein>
    <submittedName>
        <fullName evidence="16">TonB-dependent receptor</fullName>
    </submittedName>
</protein>
<evidence type="ECO:0000256" key="8">
    <source>
        <dbReference type="ARBA" id="ARBA00023237"/>
    </source>
</evidence>
<dbReference type="Proteomes" id="UP000623958">
    <property type="component" value="Unassembled WGS sequence"/>
</dbReference>
<comment type="similarity">
    <text evidence="9 11">Belongs to the TonB-dependent receptor family.</text>
</comment>
<proteinExistence type="inferred from homology"/>
<keyword evidence="7 9" id="KW-0472">Membrane</keyword>
<keyword evidence="3 9" id="KW-1134">Transmembrane beta strand</keyword>
<feature type="chain" id="PRO_5037228520" evidence="13">
    <location>
        <begin position="48"/>
        <end position="927"/>
    </location>
</feature>
<feature type="short sequence motif" description="TonB C-terminal box" evidence="10">
    <location>
        <begin position="910"/>
        <end position="927"/>
    </location>
</feature>
<reference evidence="16" key="1">
    <citation type="journal article" date="2014" name="Int. J. Syst. Evol. Microbiol.">
        <title>Complete genome sequence of Corynebacterium casei LMG S-19264T (=DSM 44701T), isolated from a smear-ripened cheese.</title>
        <authorList>
            <consortium name="US DOE Joint Genome Institute (JGI-PGF)"/>
            <person name="Walter F."/>
            <person name="Albersmeier A."/>
            <person name="Kalinowski J."/>
            <person name="Ruckert C."/>
        </authorList>
    </citation>
    <scope>NUCLEOTIDE SEQUENCE</scope>
    <source>
        <strain evidence="16">JCM 13306</strain>
    </source>
</reference>
<dbReference type="InterPro" id="IPR036942">
    <property type="entry name" value="Beta-barrel_TonB_sf"/>
</dbReference>
<evidence type="ECO:0000313" key="17">
    <source>
        <dbReference type="Proteomes" id="UP000623958"/>
    </source>
</evidence>
<gene>
    <name evidence="16" type="primary">btuB</name>
    <name evidence="16" type="ORF">GCM10009090_25460</name>
</gene>
<evidence type="ECO:0000256" key="9">
    <source>
        <dbReference type="PROSITE-ProRule" id="PRU01360"/>
    </source>
</evidence>
<evidence type="ECO:0000256" key="12">
    <source>
        <dbReference type="SAM" id="MobiDB-lite"/>
    </source>
</evidence>
<dbReference type="InterPro" id="IPR000531">
    <property type="entry name" value="Beta-barrel_TonB"/>
</dbReference>
<keyword evidence="17" id="KW-1185">Reference proteome</keyword>
<dbReference type="InterPro" id="IPR037066">
    <property type="entry name" value="Plug_dom_sf"/>
</dbReference>
<dbReference type="PROSITE" id="PS52016">
    <property type="entry name" value="TONB_DEPENDENT_REC_3"/>
    <property type="match status" value="1"/>
</dbReference>
<reference evidence="16" key="2">
    <citation type="submission" date="2020-09" db="EMBL/GenBank/DDBJ databases">
        <authorList>
            <person name="Sun Q."/>
            <person name="Ohkuma M."/>
        </authorList>
    </citation>
    <scope>NUCLEOTIDE SEQUENCE</scope>
    <source>
        <strain evidence="16">JCM 13306</strain>
    </source>
</reference>
<dbReference type="AlphaFoldDB" id="A0A919F8Z7"/>
<dbReference type="PANTHER" id="PTHR40980">
    <property type="entry name" value="PLUG DOMAIN-CONTAINING PROTEIN"/>
    <property type="match status" value="1"/>
</dbReference>
<feature type="signal peptide" evidence="13">
    <location>
        <begin position="1"/>
        <end position="47"/>
    </location>
</feature>
<evidence type="ECO:0000256" key="13">
    <source>
        <dbReference type="SAM" id="SignalP"/>
    </source>
</evidence>
<comment type="subcellular location">
    <subcellularLocation>
        <location evidence="1 9">Cell outer membrane</location>
        <topology evidence="1 9">Multi-pass membrane protein</topology>
    </subcellularLocation>
</comment>
<dbReference type="InterPro" id="IPR012910">
    <property type="entry name" value="Plug_dom"/>
</dbReference>
<dbReference type="Gene3D" id="2.40.170.20">
    <property type="entry name" value="TonB-dependent receptor, beta-barrel domain"/>
    <property type="match status" value="1"/>
</dbReference>
<organism evidence="16 17">
    <name type="scientific">Xanthomonas boreopolis</name>
    <dbReference type="NCBI Taxonomy" id="86183"/>
    <lineage>
        <taxon>Bacteria</taxon>
        <taxon>Pseudomonadati</taxon>
        <taxon>Pseudomonadota</taxon>
        <taxon>Gammaproteobacteria</taxon>
        <taxon>Lysobacterales</taxon>
        <taxon>Lysobacteraceae</taxon>
        <taxon>Xanthomonas</taxon>
    </lineage>
</organism>
<dbReference type="PANTHER" id="PTHR40980:SF3">
    <property type="entry name" value="TONB-DEPENDENT RECEPTOR-LIKE BETA-BARREL DOMAIN-CONTAINING PROTEIN"/>
    <property type="match status" value="1"/>
</dbReference>
<evidence type="ECO:0000259" key="14">
    <source>
        <dbReference type="Pfam" id="PF00593"/>
    </source>
</evidence>
<dbReference type="Gene3D" id="2.170.130.10">
    <property type="entry name" value="TonB-dependent receptor, plug domain"/>
    <property type="match status" value="1"/>
</dbReference>